<dbReference type="EMBL" id="MSTI01000128">
    <property type="protein sequence ID" value="OLV16779.1"/>
    <property type="molecule type" value="Genomic_DNA"/>
</dbReference>
<organism evidence="2 3">
    <name type="scientific">Deinococcus marmoris</name>
    <dbReference type="NCBI Taxonomy" id="249408"/>
    <lineage>
        <taxon>Bacteria</taxon>
        <taxon>Thermotogati</taxon>
        <taxon>Deinococcota</taxon>
        <taxon>Deinococci</taxon>
        <taxon>Deinococcales</taxon>
        <taxon>Deinococcaceae</taxon>
        <taxon>Deinococcus</taxon>
    </lineage>
</organism>
<dbReference type="RefSeq" id="WP_075834893.1">
    <property type="nucleotide sequence ID" value="NZ_MSTI01000128.1"/>
</dbReference>
<keyword evidence="3" id="KW-1185">Reference proteome</keyword>
<protein>
    <recommendedName>
        <fullName evidence="1">VOC domain-containing protein</fullName>
    </recommendedName>
</protein>
<evidence type="ECO:0000313" key="2">
    <source>
        <dbReference type="EMBL" id="OLV16779.1"/>
    </source>
</evidence>
<name>A0A1U7NV36_9DEIO</name>
<evidence type="ECO:0000313" key="3">
    <source>
        <dbReference type="Proteomes" id="UP000186607"/>
    </source>
</evidence>
<accession>A0A1U7NV36</accession>
<dbReference type="CDD" id="cd06587">
    <property type="entry name" value="VOC"/>
    <property type="match status" value="1"/>
</dbReference>
<dbReference type="AlphaFoldDB" id="A0A1U7NV36"/>
<dbReference type="InterPro" id="IPR052164">
    <property type="entry name" value="Anthracycline_SecMetBiosynth"/>
</dbReference>
<gene>
    <name evidence="2" type="ORF">BOO71_0010855</name>
</gene>
<dbReference type="InterPro" id="IPR004360">
    <property type="entry name" value="Glyas_Fos-R_dOase_dom"/>
</dbReference>
<dbReference type="OrthoDB" id="9796521at2"/>
<evidence type="ECO:0000259" key="1">
    <source>
        <dbReference type="PROSITE" id="PS51819"/>
    </source>
</evidence>
<proteinExistence type="predicted"/>
<sequence>MHTTLDFIALHTQDLAAARQYYTEILGFETTAGPPNAAVFTQAGGASLAVREPLPHEARDHLGSGASIWFAVPDADAYHAQVTSAGAQVTQPPQDGPFGRMFSVQTPDGHALTFHQVQQ</sequence>
<dbReference type="SUPFAM" id="SSF54593">
    <property type="entry name" value="Glyoxalase/Bleomycin resistance protein/Dihydroxybiphenyl dioxygenase"/>
    <property type="match status" value="1"/>
</dbReference>
<reference evidence="2 3" key="1">
    <citation type="submission" date="2017-01" db="EMBL/GenBank/DDBJ databases">
        <title>Genome Analysis of Deinococcus marmoris KOPRI26562.</title>
        <authorList>
            <person name="Kim J.H."/>
            <person name="Oh H.-M."/>
        </authorList>
    </citation>
    <scope>NUCLEOTIDE SEQUENCE [LARGE SCALE GENOMIC DNA]</scope>
    <source>
        <strain evidence="2 3">KOPRI26562</strain>
    </source>
</reference>
<dbReference type="STRING" id="249408.BOO71_0010855"/>
<dbReference type="PROSITE" id="PS51819">
    <property type="entry name" value="VOC"/>
    <property type="match status" value="1"/>
</dbReference>
<dbReference type="Proteomes" id="UP000186607">
    <property type="component" value="Unassembled WGS sequence"/>
</dbReference>
<dbReference type="PANTHER" id="PTHR33993">
    <property type="entry name" value="GLYOXALASE-RELATED"/>
    <property type="match status" value="1"/>
</dbReference>
<feature type="domain" description="VOC" evidence="1">
    <location>
        <begin position="4"/>
        <end position="117"/>
    </location>
</feature>
<dbReference type="InterPro" id="IPR037523">
    <property type="entry name" value="VOC_core"/>
</dbReference>
<dbReference type="InterPro" id="IPR029068">
    <property type="entry name" value="Glyas_Bleomycin-R_OHBP_Dase"/>
</dbReference>
<comment type="caution">
    <text evidence="2">The sequence shown here is derived from an EMBL/GenBank/DDBJ whole genome shotgun (WGS) entry which is preliminary data.</text>
</comment>
<dbReference type="Gene3D" id="3.10.180.10">
    <property type="entry name" value="2,3-Dihydroxybiphenyl 1,2-Dioxygenase, domain 1"/>
    <property type="match status" value="1"/>
</dbReference>
<dbReference type="Pfam" id="PF00903">
    <property type="entry name" value="Glyoxalase"/>
    <property type="match status" value="1"/>
</dbReference>